<dbReference type="EMBL" id="CP008849">
    <property type="protein sequence ID" value="AIG00294.1"/>
    <property type="molecule type" value="Genomic_DNA"/>
</dbReference>
<dbReference type="InterPro" id="IPR036423">
    <property type="entry name" value="SOD-like_Cu/Zn_dom_sf"/>
</dbReference>
<dbReference type="CDD" id="cd00305">
    <property type="entry name" value="Cu-Zn_Superoxide_Dismutase"/>
    <property type="match status" value="1"/>
</dbReference>
<keyword evidence="2" id="KW-0186">Copper</keyword>
<evidence type="ECO:0000256" key="1">
    <source>
        <dbReference type="ARBA" id="ARBA00010457"/>
    </source>
</evidence>
<dbReference type="GeneID" id="78256636"/>
<feature type="chain" id="PRO_5001708601" description="Superoxide dismutase [Cu-Zn]" evidence="3">
    <location>
        <begin position="24"/>
        <end position="181"/>
    </location>
</feature>
<name>A0A075P3Q3_9ALTE</name>
<organism evidence="5 6">
    <name type="scientific">Alteromonas australica</name>
    <dbReference type="NCBI Taxonomy" id="589873"/>
    <lineage>
        <taxon>Bacteria</taxon>
        <taxon>Pseudomonadati</taxon>
        <taxon>Pseudomonadota</taxon>
        <taxon>Gammaproteobacteria</taxon>
        <taxon>Alteromonadales</taxon>
        <taxon>Alteromonadaceae</taxon>
        <taxon>Alteromonas/Salinimonas group</taxon>
        <taxon>Alteromonas</taxon>
    </lineage>
</organism>
<comment type="catalytic activity">
    <reaction evidence="2">
        <text>2 superoxide + 2 H(+) = H2O2 + O2</text>
        <dbReference type="Rhea" id="RHEA:20696"/>
        <dbReference type="ChEBI" id="CHEBI:15378"/>
        <dbReference type="ChEBI" id="CHEBI:15379"/>
        <dbReference type="ChEBI" id="CHEBI:16240"/>
        <dbReference type="ChEBI" id="CHEBI:18421"/>
        <dbReference type="EC" id="1.15.1.1"/>
    </reaction>
</comment>
<dbReference type="Proteomes" id="UP000056090">
    <property type="component" value="Chromosome"/>
</dbReference>
<dbReference type="SUPFAM" id="SSF49329">
    <property type="entry name" value="Cu,Zn superoxide dismutase-like"/>
    <property type="match status" value="1"/>
</dbReference>
<comment type="similarity">
    <text evidence="1 2">Belongs to the Cu-Zn superoxide dismutase family.</text>
</comment>
<dbReference type="InterPro" id="IPR018152">
    <property type="entry name" value="SOD_Cu/Zn_BS"/>
</dbReference>
<dbReference type="GO" id="GO:0005507">
    <property type="term" value="F:copper ion binding"/>
    <property type="evidence" value="ECO:0007669"/>
    <property type="project" value="InterPro"/>
</dbReference>
<keyword evidence="2" id="KW-0479">Metal-binding</keyword>
<evidence type="ECO:0000259" key="4">
    <source>
        <dbReference type="Pfam" id="PF00080"/>
    </source>
</evidence>
<dbReference type="PROSITE" id="PS00332">
    <property type="entry name" value="SOD_CU_ZN_2"/>
    <property type="match status" value="1"/>
</dbReference>
<comment type="cofactor">
    <cofactor evidence="2">
        <name>Zn(2+)</name>
        <dbReference type="ChEBI" id="CHEBI:29105"/>
    </cofactor>
    <text evidence="2">Binds 1 zinc ion per subunit.</text>
</comment>
<dbReference type="Gene3D" id="2.60.40.200">
    <property type="entry name" value="Superoxide dismutase, copper/zinc binding domain"/>
    <property type="match status" value="1"/>
</dbReference>
<dbReference type="Pfam" id="PF00080">
    <property type="entry name" value="Sod_Cu"/>
    <property type="match status" value="1"/>
</dbReference>
<dbReference type="eggNOG" id="COG2032">
    <property type="taxonomic scope" value="Bacteria"/>
</dbReference>
<dbReference type="InterPro" id="IPR001424">
    <property type="entry name" value="SOD_Cu_Zn_dom"/>
</dbReference>
<keyword evidence="6" id="KW-1185">Reference proteome</keyword>
<dbReference type="AlphaFoldDB" id="A0A075P3Q3"/>
<keyword evidence="3" id="KW-0732">Signal</keyword>
<evidence type="ECO:0000256" key="3">
    <source>
        <dbReference type="SAM" id="SignalP"/>
    </source>
</evidence>
<dbReference type="InterPro" id="IPR024134">
    <property type="entry name" value="SOD_Cu/Zn_/chaperone"/>
</dbReference>
<keyword evidence="2" id="KW-0560">Oxidoreductase</keyword>
<gene>
    <name evidence="5" type="ORF">EP13_17295</name>
</gene>
<evidence type="ECO:0000256" key="2">
    <source>
        <dbReference type="RuleBase" id="RU000393"/>
    </source>
</evidence>
<comment type="function">
    <text evidence="2">Destroys radicals which are normally produced within the cells and which are toxic to biological systems.</text>
</comment>
<reference evidence="5 6" key="1">
    <citation type="submission" date="2014-06" db="EMBL/GenBank/DDBJ databases">
        <title>Genomes of Alteromonas australica, a world apart.</title>
        <authorList>
            <person name="Gonzaga A."/>
            <person name="Lopez-Perez M."/>
            <person name="Rodriguez-Valera F."/>
        </authorList>
    </citation>
    <scope>NUCLEOTIDE SEQUENCE [LARGE SCALE GENOMIC DNA]</scope>
    <source>
        <strain evidence="5 6">H 17</strain>
    </source>
</reference>
<feature type="domain" description="Superoxide dismutase copper/zinc binding" evidence="4">
    <location>
        <begin position="45"/>
        <end position="179"/>
    </location>
</feature>
<dbReference type="PANTHER" id="PTHR10003">
    <property type="entry name" value="SUPEROXIDE DISMUTASE CU-ZN -RELATED"/>
    <property type="match status" value="1"/>
</dbReference>
<accession>A0A075P3Q3</accession>
<protein>
    <recommendedName>
        <fullName evidence="2">Superoxide dismutase [Cu-Zn]</fullName>
        <ecNumber evidence="2">1.15.1.1</ecNumber>
    </recommendedName>
</protein>
<feature type="signal peptide" evidence="3">
    <location>
        <begin position="1"/>
        <end position="23"/>
    </location>
</feature>
<evidence type="ECO:0000313" key="5">
    <source>
        <dbReference type="EMBL" id="AIG00294.1"/>
    </source>
</evidence>
<dbReference type="GO" id="GO:0004784">
    <property type="term" value="F:superoxide dismutase activity"/>
    <property type="evidence" value="ECO:0007669"/>
    <property type="project" value="UniProtKB-EC"/>
</dbReference>
<dbReference type="KEGG" id="aal:EP13_17295"/>
<comment type="cofactor">
    <cofactor evidence="2">
        <name>Cu cation</name>
        <dbReference type="ChEBI" id="CHEBI:23378"/>
    </cofactor>
    <text evidence="2">Binds 1 copper ion per subunit.</text>
</comment>
<keyword evidence="2" id="KW-0862">Zinc</keyword>
<proteinExistence type="inferred from homology"/>
<dbReference type="NCBIfam" id="NF007628">
    <property type="entry name" value="PRK10290.1"/>
    <property type="match status" value="1"/>
</dbReference>
<dbReference type="EC" id="1.15.1.1" evidence="2"/>
<dbReference type="RefSeq" id="WP_044058305.1">
    <property type="nucleotide sequence ID" value="NZ_CBCSKJ010000005.1"/>
</dbReference>
<sequence length="181" mass="18948">MNKRKITAMVGAVSLALSSASFAAHHDDDHISVVMKDLKTESSMGTVKVSDYDDDGVVFTPNLKGLTPGIHGFHIHENGDCLATMKNGKTVLGGAAGGHFDPEATGQHKAPWSEAGHEGDLPTLYVDESGNATQPVFAPELELEDIRGKAIMIHAGGDNYSDEPKKLGGGGPRVACGVISE</sequence>
<evidence type="ECO:0000313" key="6">
    <source>
        <dbReference type="Proteomes" id="UP000056090"/>
    </source>
</evidence>